<dbReference type="SMART" id="SM00382">
    <property type="entry name" value="AAA"/>
    <property type="match status" value="2"/>
</dbReference>
<keyword evidence="11" id="KW-1185">Reference proteome</keyword>
<evidence type="ECO:0000313" key="10">
    <source>
        <dbReference type="EMBL" id="MDR6225424.1"/>
    </source>
</evidence>
<dbReference type="InterPro" id="IPR017871">
    <property type="entry name" value="ABC_transporter-like_CS"/>
</dbReference>
<dbReference type="PANTHER" id="PTHR43790">
    <property type="entry name" value="CARBOHYDRATE TRANSPORT ATP-BINDING PROTEIN MG119-RELATED"/>
    <property type="match status" value="1"/>
</dbReference>
<evidence type="ECO:0000256" key="7">
    <source>
        <dbReference type="ARBA" id="ARBA00022967"/>
    </source>
</evidence>
<dbReference type="SUPFAM" id="SSF52540">
    <property type="entry name" value="P-loop containing nucleoside triphosphate hydrolases"/>
    <property type="match status" value="2"/>
</dbReference>
<dbReference type="Proteomes" id="UP001185012">
    <property type="component" value="Unassembled WGS sequence"/>
</dbReference>
<dbReference type="EMBL" id="JAVDQG010000003">
    <property type="protein sequence ID" value="MDR6225424.1"/>
    <property type="molecule type" value="Genomic_DNA"/>
</dbReference>
<evidence type="ECO:0000256" key="5">
    <source>
        <dbReference type="ARBA" id="ARBA00022741"/>
    </source>
</evidence>
<dbReference type="CDD" id="cd03216">
    <property type="entry name" value="ABC_Carb_Monos_I"/>
    <property type="match status" value="1"/>
</dbReference>
<dbReference type="PROSITE" id="PS50893">
    <property type="entry name" value="ABC_TRANSPORTER_2"/>
    <property type="match status" value="2"/>
</dbReference>
<sequence length="504" mass="56342">MEPYLEMKGVQKSFAGVKVLKGVDFSLLSGEVHALVGQNGAGKSTLMKVLGGIYPKDGGRIRVRGKERAIVSPRVAASLGIGIIHQELNLVPQLTVAENLFLGREHIIDGWPVIRWRRMREEASSLLERIGVNINPARRVEELSVGQQQLVEIAKVLSMKAEILVLDEPTAALTHRETKTLFETIRSLKSQGTGIVYISHRMEEIFRISDRITVLRDGEIVSTRKTVETDMDELVRMMVGRKIKECFPQKRPRLFGEERIRVENLSRRGMVEGIHFSIRAGEILGLFGLMGAGRTETADLLFGVRRKDSGRIWIDHEPVRIRQPRDAIQAGLTYVTENRKGNGLLLSMTVKENLSLPHLTSLSFTGVIHRHREEALARNLVRRLSIRTNGTKQQVGFLSGGNQQKVVIGKWLARRPKVCILDEPTRGVDISAKKEIYQLMNRLTGEGMAILLISSDLPELLSMSDRVLVLHEGRPADFFSKEEATRENVMTAATGGGRKVANSH</sequence>
<evidence type="ECO:0000256" key="2">
    <source>
        <dbReference type="ARBA" id="ARBA00022475"/>
    </source>
</evidence>
<evidence type="ECO:0000313" key="11">
    <source>
        <dbReference type="Proteomes" id="UP001185012"/>
    </source>
</evidence>
<evidence type="ECO:0000256" key="3">
    <source>
        <dbReference type="ARBA" id="ARBA00022597"/>
    </source>
</evidence>
<evidence type="ECO:0000256" key="6">
    <source>
        <dbReference type="ARBA" id="ARBA00022840"/>
    </source>
</evidence>
<keyword evidence="3" id="KW-0762">Sugar transport</keyword>
<evidence type="ECO:0000259" key="9">
    <source>
        <dbReference type="PROSITE" id="PS50893"/>
    </source>
</evidence>
<dbReference type="InterPro" id="IPR050107">
    <property type="entry name" value="ABC_carbohydrate_import_ATPase"/>
</dbReference>
<name>A0ABU1IKX3_9BACL</name>
<dbReference type="PROSITE" id="PS00211">
    <property type="entry name" value="ABC_TRANSPORTER_1"/>
    <property type="match status" value="2"/>
</dbReference>
<dbReference type="GO" id="GO:0005524">
    <property type="term" value="F:ATP binding"/>
    <property type="evidence" value="ECO:0007669"/>
    <property type="project" value="UniProtKB-KW"/>
</dbReference>
<evidence type="ECO:0000256" key="1">
    <source>
        <dbReference type="ARBA" id="ARBA00022448"/>
    </source>
</evidence>
<keyword evidence="4" id="KW-0677">Repeat</keyword>
<reference evidence="10 11" key="1">
    <citation type="submission" date="2023-07" db="EMBL/GenBank/DDBJ databases">
        <title>Genomic Encyclopedia of Type Strains, Phase IV (KMG-IV): sequencing the most valuable type-strain genomes for metagenomic binning, comparative biology and taxonomic classification.</title>
        <authorList>
            <person name="Goeker M."/>
        </authorList>
    </citation>
    <scope>NUCLEOTIDE SEQUENCE [LARGE SCALE GENOMIC DNA]</scope>
    <source>
        <strain evidence="10 11">DSM 45903</strain>
    </source>
</reference>
<keyword evidence="7" id="KW-1278">Translocase</keyword>
<keyword evidence="8" id="KW-0472">Membrane</keyword>
<dbReference type="PANTHER" id="PTHR43790:SF3">
    <property type="entry name" value="D-ALLOSE IMPORT ATP-BINDING PROTEIN ALSA-RELATED"/>
    <property type="match status" value="1"/>
</dbReference>
<keyword evidence="5" id="KW-0547">Nucleotide-binding</keyword>
<comment type="caution">
    <text evidence="10">The sequence shown here is derived from an EMBL/GenBank/DDBJ whole genome shotgun (WGS) entry which is preliminary data.</text>
</comment>
<proteinExistence type="predicted"/>
<dbReference type="CDD" id="cd03215">
    <property type="entry name" value="ABC_Carb_Monos_II"/>
    <property type="match status" value="1"/>
</dbReference>
<keyword evidence="6 10" id="KW-0067">ATP-binding</keyword>
<keyword evidence="1" id="KW-0813">Transport</keyword>
<dbReference type="Gene3D" id="3.40.50.300">
    <property type="entry name" value="P-loop containing nucleotide triphosphate hydrolases"/>
    <property type="match status" value="2"/>
</dbReference>
<feature type="domain" description="ABC transporter" evidence="9">
    <location>
        <begin position="254"/>
        <end position="497"/>
    </location>
</feature>
<evidence type="ECO:0000256" key="4">
    <source>
        <dbReference type="ARBA" id="ARBA00022737"/>
    </source>
</evidence>
<dbReference type="Pfam" id="PF00005">
    <property type="entry name" value="ABC_tran"/>
    <property type="match status" value="2"/>
</dbReference>
<dbReference type="RefSeq" id="WP_309864108.1">
    <property type="nucleotide sequence ID" value="NZ_JAVDQG010000003.1"/>
</dbReference>
<organism evidence="10 11">
    <name type="scientific">Desmospora profundinema</name>
    <dbReference type="NCBI Taxonomy" id="1571184"/>
    <lineage>
        <taxon>Bacteria</taxon>
        <taxon>Bacillati</taxon>
        <taxon>Bacillota</taxon>
        <taxon>Bacilli</taxon>
        <taxon>Bacillales</taxon>
        <taxon>Thermoactinomycetaceae</taxon>
        <taxon>Desmospora</taxon>
    </lineage>
</organism>
<dbReference type="InterPro" id="IPR027417">
    <property type="entry name" value="P-loop_NTPase"/>
</dbReference>
<evidence type="ECO:0000256" key="8">
    <source>
        <dbReference type="ARBA" id="ARBA00023136"/>
    </source>
</evidence>
<keyword evidence="2" id="KW-1003">Cell membrane</keyword>
<dbReference type="InterPro" id="IPR003439">
    <property type="entry name" value="ABC_transporter-like_ATP-bd"/>
</dbReference>
<accession>A0ABU1IKX3</accession>
<gene>
    <name evidence="10" type="ORF">JOE21_001422</name>
</gene>
<protein>
    <submittedName>
        <fullName evidence="10">Ribose transport system ATP-binding protein</fullName>
    </submittedName>
</protein>
<dbReference type="InterPro" id="IPR003593">
    <property type="entry name" value="AAA+_ATPase"/>
</dbReference>
<feature type="domain" description="ABC transporter" evidence="9">
    <location>
        <begin position="5"/>
        <end position="242"/>
    </location>
</feature>